<comment type="caution">
    <text evidence="1">The sequence shown here is derived from an EMBL/GenBank/DDBJ whole genome shotgun (WGS) entry which is preliminary data.</text>
</comment>
<keyword evidence="2" id="KW-1185">Reference proteome</keyword>
<organism evidence="1 2">
    <name type="scientific">Salarchaeum japonicum</name>
    <dbReference type="NCBI Taxonomy" id="555573"/>
    <lineage>
        <taxon>Archaea</taxon>
        <taxon>Methanobacteriati</taxon>
        <taxon>Methanobacteriota</taxon>
        <taxon>Stenosarchaea group</taxon>
        <taxon>Halobacteria</taxon>
        <taxon>Halobacteriales</taxon>
        <taxon>Halobacteriaceae</taxon>
    </lineage>
</organism>
<evidence type="ECO:0000313" key="1">
    <source>
        <dbReference type="EMBL" id="GAA0643770.1"/>
    </source>
</evidence>
<evidence type="ECO:0000313" key="2">
    <source>
        <dbReference type="Proteomes" id="UP001500194"/>
    </source>
</evidence>
<dbReference type="AlphaFoldDB" id="A0AAV3SY65"/>
<dbReference type="GeneID" id="68572691"/>
<dbReference type="Pfam" id="PF10025">
    <property type="entry name" value="DUF2267"/>
    <property type="match status" value="1"/>
</dbReference>
<reference evidence="1 2" key="1">
    <citation type="journal article" date="2019" name="Int. J. Syst. Evol. Microbiol.">
        <title>The Global Catalogue of Microorganisms (GCM) 10K type strain sequencing project: providing services to taxonomists for standard genome sequencing and annotation.</title>
        <authorList>
            <consortium name="The Broad Institute Genomics Platform"/>
            <consortium name="The Broad Institute Genome Sequencing Center for Infectious Disease"/>
            <person name="Wu L."/>
            <person name="Ma J."/>
        </authorList>
    </citation>
    <scope>NUCLEOTIDE SEQUENCE [LARGE SCALE GENOMIC DNA]</scope>
    <source>
        <strain evidence="1 2">JCM 16327</strain>
    </source>
</reference>
<dbReference type="Gene3D" id="1.10.490.110">
    <property type="entry name" value="Uncharacterized conserved protein DUF2267"/>
    <property type="match status" value="1"/>
</dbReference>
<dbReference type="InterPro" id="IPR018727">
    <property type="entry name" value="DUF2267"/>
</dbReference>
<evidence type="ECO:0008006" key="3">
    <source>
        <dbReference type="Google" id="ProtNLM"/>
    </source>
</evidence>
<dbReference type="EMBL" id="BAAADU010000002">
    <property type="protein sequence ID" value="GAA0643770.1"/>
    <property type="molecule type" value="Genomic_DNA"/>
</dbReference>
<dbReference type="InterPro" id="IPR038282">
    <property type="entry name" value="DUF2267_sf"/>
</dbReference>
<dbReference type="RefSeq" id="WP_227262079.1">
    <property type="nucleotide sequence ID" value="NZ_BAAADU010000002.1"/>
</dbReference>
<name>A0AAV3SY65_9EURY</name>
<protein>
    <recommendedName>
        <fullName evidence="3">DUF2267 domain-containing protein</fullName>
    </recommendedName>
</protein>
<gene>
    <name evidence="1" type="ORF">GCM10009019_01990</name>
</gene>
<accession>A0AAV3SY65</accession>
<dbReference type="Proteomes" id="UP001500194">
    <property type="component" value="Unassembled WGS sequence"/>
</dbReference>
<proteinExistence type="predicted"/>
<sequence>MKHDEFVGEVQHRAELPSRGRAIRATRAVLTTLGERLQPNEASDLAAELPLEIDYFLHNADSGQLFDYQEFTQRVAERANADPADAHYYAQVVTDVVGESAQSTELLDVTSQLPEEYDDLFDLVGEDYYE</sequence>